<dbReference type="HOGENOM" id="CLU_009579_8_0_1"/>
<evidence type="ECO:0000256" key="2">
    <source>
        <dbReference type="ARBA" id="ARBA00022475"/>
    </source>
</evidence>
<evidence type="ECO:0000256" key="12">
    <source>
        <dbReference type="ARBA" id="ARBA00037161"/>
    </source>
</evidence>
<evidence type="ECO:0000256" key="6">
    <source>
        <dbReference type="ARBA" id="ARBA00023136"/>
    </source>
</evidence>
<keyword evidence="3 14" id="KW-0812">Transmembrane</keyword>
<feature type="transmembrane region" description="Helical" evidence="16">
    <location>
        <begin position="41"/>
        <end position="65"/>
    </location>
</feature>
<keyword evidence="4 16" id="KW-1133">Transmembrane helix</keyword>
<keyword evidence="10 14" id="KW-0807">Transducer</keyword>
<keyword evidence="2" id="KW-1003">Cell membrane</keyword>
<evidence type="ECO:0000256" key="4">
    <source>
        <dbReference type="ARBA" id="ARBA00022989"/>
    </source>
</evidence>
<evidence type="ECO:0000256" key="3">
    <source>
        <dbReference type="ARBA" id="ARBA00022692"/>
    </source>
</evidence>
<feature type="transmembrane region" description="Helical" evidence="16">
    <location>
        <begin position="203"/>
        <end position="232"/>
    </location>
</feature>
<dbReference type="Gene3D" id="1.20.1070.10">
    <property type="entry name" value="Rhodopsin 7-helix transmembrane proteins"/>
    <property type="match status" value="1"/>
</dbReference>
<evidence type="ECO:0000256" key="10">
    <source>
        <dbReference type="ARBA" id="ARBA00023224"/>
    </source>
</evidence>
<feature type="domain" description="G-protein coupled receptors family 1 profile" evidence="17">
    <location>
        <begin position="57"/>
        <end position="300"/>
    </location>
</feature>
<dbReference type="eggNOG" id="KOG3656">
    <property type="taxonomic scope" value="Eukaryota"/>
</dbReference>
<dbReference type="Pfam" id="PF00001">
    <property type="entry name" value="7tm_1"/>
    <property type="match status" value="1"/>
</dbReference>
<proteinExistence type="inferred from homology"/>
<keyword evidence="6 16" id="KW-0472">Membrane</keyword>
<evidence type="ECO:0000259" key="17">
    <source>
        <dbReference type="PROSITE" id="PS50262"/>
    </source>
</evidence>
<feature type="transmembrane region" description="Helical" evidence="16">
    <location>
        <begin position="159"/>
        <end position="178"/>
    </location>
</feature>
<evidence type="ECO:0000256" key="9">
    <source>
        <dbReference type="ARBA" id="ARBA00023180"/>
    </source>
</evidence>
<dbReference type="GO" id="GO:0004930">
    <property type="term" value="F:G protein-coupled receptor activity"/>
    <property type="evidence" value="ECO:0000318"/>
    <property type="project" value="GO_Central"/>
</dbReference>
<dbReference type="STRING" id="28377.ENSACAP00000019619"/>
<dbReference type="GO" id="GO:0005886">
    <property type="term" value="C:plasma membrane"/>
    <property type="evidence" value="ECO:0000318"/>
    <property type="project" value="GO_Central"/>
</dbReference>
<dbReference type="GO" id="GO:0007200">
    <property type="term" value="P:phospholipase C-activating G protein-coupled receptor signaling pathway"/>
    <property type="evidence" value="ECO:0000318"/>
    <property type="project" value="GO_Central"/>
</dbReference>
<accession>H9GSR9</accession>
<keyword evidence="7" id="KW-1015">Disulfide bond</keyword>
<keyword evidence="8 14" id="KW-0675">Receptor</keyword>
<gene>
    <name evidence="18" type="primary">LOC100552676</name>
</gene>
<dbReference type="InterPro" id="IPR000276">
    <property type="entry name" value="GPCR_Rhodpsn"/>
</dbReference>
<dbReference type="Ensembl" id="ENSACAT00000023846.2">
    <property type="protein sequence ID" value="ENSACAP00000019619.2"/>
    <property type="gene ID" value="ENSACAG00000026592.2"/>
</dbReference>
<evidence type="ECO:0000256" key="1">
    <source>
        <dbReference type="ARBA" id="ARBA00004651"/>
    </source>
</evidence>
<keyword evidence="9" id="KW-0325">Glycoprotein</keyword>
<organism evidence="18 19">
    <name type="scientific">Anolis carolinensis</name>
    <name type="common">Green anole</name>
    <name type="synonym">American chameleon</name>
    <dbReference type="NCBI Taxonomy" id="28377"/>
    <lineage>
        <taxon>Eukaryota</taxon>
        <taxon>Metazoa</taxon>
        <taxon>Chordata</taxon>
        <taxon>Craniata</taxon>
        <taxon>Vertebrata</taxon>
        <taxon>Euteleostomi</taxon>
        <taxon>Lepidosauria</taxon>
        <taxon>Squamata</taxon>
        <taxon>Bifurcata</taxon>
        <taxon>Unidentata</taxon>
        <taxon>Episquamata</taxon>
        <taxon>Toxicofera</taxon>
        <taxon>Iguania</taxon>
        <taxon>Dactyloidae</taxon>
        <taxon>Anolis</taxon>
    </lineage>
</organism>
<evidence type="ECO:0000313" key="18">
    <source>
        <dbReference type="Ensembl" id="ENSACAP00000019619.2"/>
    </source>
</evidence>
<evidence type="ECO:0000256" key="14">
    <source>
        <dbReference type="RuleBase" id="RU000688"/>
    </source>
</evidence>
<evidence type="ECO:0000256" key="16">
    <source>
        <dbReference type="SAM" id="Phobius"/>
    </source>
</evidence>
<dbReference type="PROSITE" id="PS50262">
    <property type="entry name" value="G_PROTEIN_RECEP_F1_2"/>
    <property type="match status" value="1"/>
</dbReference>
<evidence type="ECO:0000313" key="19">
    <source>
        <dbReference type="Proteomes" id="UP000001646"/>
    </source>
</evidence>
<evidence type="ECO:0000256" key="11">
    <source>
        <dbReference type="ARBA" id="ARBA00025736"/>
    </source>
</evidence>
<feature type="transmembrane region" description="Helical" evidence="16">
    <location>
        <begin position="118"/>
        <end position="139"/>
    </location>
</feature>
<reference evidence="18" key="2">
    <citation type="submission" date="2025-08" db="UniProtKB">
        <authorList>
            <consortium name="Ensembl"/>
        </authorList>
    </citation>
    <scope>IDENTIFICATION</scope>
</reference>
<feature type="compositionally biased region" description="Basic and acidic residues" evidence="15">
    <location>
        <begin position="339"/>
        <end position="352"/>
    </location>
</feature>
<dbReference type="GO" id="GO:0007204">
    <property type="term" value="P:positive regulation of cytosolic calcium ion concentration"/>
    <property type="evidence" value="ECO:0000318"/>
    <property type="project" value="GO_Central"/>
</dbReference>
<feature type="region of interest" description="Disordered" evidence="15">
    <location>
        <begin position="332"/>
        <end position="352"/>
    </location>
</feature>
<comment type="subcellular location">
    <subcellularLocation>
        <location evidence="1">Cell membrane</location>
        <topology evidence="1">Multi-pass membrane protein</topology>
    </subcellularLocation>
</comment>
<reference evidence="18" key="1">
    <citation type="submission" date="2009-12" db="EMBL/GenBank/DDBJ databases">
        <title>The Genome Sequence of Anolis carolinensis (Green Anole Lizard).</title>
        <authorList>
            <consortium name="The Genome Sequencing Platform"/>
            <person name="Di Palma F."/>
            <person name="Alfoldi J."/>
            <person name="Heiman D."/>
            <person name="Young S."/>
            <person name="Grabherr M."/>
            <person name="Johnson J."/>
            <person name="Lander E.S."/>
            <person name="Lindblad-Toh K."/>
        </authorList>
    </citation>
    <scope>NUCLEOTIDE SEQUENCE [LARGE SCALE GENOMIC DNA]</scope>
    <source>
        <strain evidence="18">JBL SC #1</strain>
    </source>
</reference>
<dbReference type="GO" id="GO:0002430">
    <property type="term" value="P:complement receptor mediated signaling pathway"/>
    <property type="evidence" value="ECO:0000318"/>
    <property type="project" value="GO_Central"/>
</dbReference>
<evidence type="ECO:0000256" key="13">
    <source>
        <dbReference type="ARBA" id="ARBA00039587"/>
    </source>
</evidence>
<evidence type="ECO:0000256" key="5">
    <source>
        <dbReference type="ARBA" id="ARBA00023040"/>
    </source>
</evidence>
<comment type="similarity">
    <text evidence="14">Belongs to the G-protein coupled receptor 1 family.</text>
</comment>
<comment type="similarity">
    <text evidence="11">Belongs to the chemokine-like receptor (CMKLR) family.</text>
</comment>
<dbReference type="AlphaFoldDB" id="H9GSR9"/>
<dbReference type="PRINTS" id="PR00526">
    <property type="entry name" value="FMETLEUPHER"/>
</dbReference>
<keyword evidence="19" id="KW-1185">Reference proteome</keyword>
<dbReference type="Proteomes" id="UP000001646">
    <property type="component" value="Unplaced"/>
</dbReference>
<dbReference type="PRINTS" id="PR00237">
    <property type="entry name" value="GPCRRHODOPSN"/>
</dbReference>
<feature type="transmembrane region" description="Helical" evidence="16">
    <location>
        <begin position="77"/>
        <end position="98"/>
    </location>
</feature>
<dbReference type="InterPro" id="IPR000826">
    <property type="entry name" value="Formyl_rcpt-rel"/>
</dbReference>
<keyword evidence="5 14" id="KW-0297">G-protein coupled receptor</keyword>
<dbReference type="GeneTree" id="ENSGT01140000282544"/>
<dbReference type="GO" id="GO:0004875">
    <property type="term" value="F:complement receptor activity"/>
    <property type="evidence" value="ECO:0000318"/>
    <property type="project" value="GO_Central"/>
</dbReference>
<evidence type="ECO:0000256" key="15">
    <source>
        <dbReference type="SAM" id="MobiDB-lite"/>
    </source>
</evidence>
<dbReference type="SUPFAM" id="SSF81321">
    <property type="entry name" value="Family A G protein-coupled receptor-like"/>
    <property type="match status" value="1"/>
</dbReference>
<dbReference type="FunFam" id="1.20.1070.10:FF:000315">
    <property type="entry name" value="G protein-coupled receptor 32"/>
    <property type="match status" value="1"/>
</dbReference>
<reference evidence="18" key="3">
    <citation type="submission" date="2025-09" db="UniProtKB">
        <authorList>
            <consortium name="Ensembl"/>
        </authorList>
    </citation>
    <scope>IDENTIFICATION</scope>
</reference>
<dbReference type="PROSITE" id="PS00237">
    <property type="entry name" value="G_PROTEIN_RECEP_F1_1"/>
    <property type="match status" value="1"/>
</dbReference>
<dbReference type="InParanoid" id="H9GSR9"/>
<evidence type="ECO:0000256" key="7">
    <source>
        <dbReference type="ARBA" id="ARBA00023157"/>
    </source>
</evidence>
<protein>
    <recommendedName>
        <fullName evidence="13">Probable G-protein coupled receptor 33</fullName>
    </recommendedName>
</protein>
<sequence length="352" mass="41042">LVLFLEIFYSLPLWMPSLLENTSTVNMNNSHFLEPFKPTNVSITILILVAFLMGTTVNGLFLWMLGLRMKKTVNTFWFHHLILTNLISCLILPFFAVYVLHDFHWILGTVVCKIIKSLFSMVMFTTVFLLTTISLDRYFFICYPVWSRQYRTIPRAKRLVTGLWLSSITLSIPSLVLLETQEVQNKMQCDYTFAFSKDASFHLAFFLVQFLLAFLLPFLTMLICYCWIGFELKRKHLVKTGKPFRILVTAVASFFISWLPYHFYNAFHSFRIASERTNQILWDIAAAGGCFNICFTPIVYLFVGEKFHQVFKMPVISLFSKYFEDYPRIPGENTNTGQELDHSHGETTRMQS</sequence>
<name>H9GSR9_ANOCA</name>
<dbReference type="PANTHER" id="PTHR24225:SF5">
    <property type="entry name" value="G-PROTEIN COUPLED RECEPTOR 33-RELATED"/>
    <property type="match status" value="1"/>
</dbReference>
<evidence type="ECO:0000256" key="8">
    <source>
        <dbReference type="ARBA" id="ARBA00023170"/>
    </source>
</evidence>
<dbReference type="PANTHER" id="PTHR24225">
    <property type="entry name" value="CHEMOTACTIC RECEPTOR"/>
    <property type="match status" value="1"/>
</dbReference>
<comment type="function">
    <text evidence="12">Orphan receptor; could be a chemoattractant receptor.</text>
</comment>
<feature type="transmembrane region" description="Helical" evidence="16">
    <location>
        <begin position="284"/>
        <end position="303"/>
    </location>
</feature>
<feature type="transmembrane region" description="Helical" evidence="16">
    <location>
        <begin position="244"/>
        <end position="264"/>
    </location>
</feature>
<dbReference type="InterPro" id="IPR017452">
    <property type="entry name" value="GPCR_Rhodpsn_7TM"/>
</dbReference>
<dbReference type="GO" id="GO:0006954">
    <property type="term" value="P:inflammatory response"/>
    <property type="evidence" value="ECO:0000318"/>
    <property type="project" value="GO_Central"/>
</dbReference>